<dbReference type="Pfam" id="PF03331">
    <property type="entry name" value="LpxC"/>
    <property type="match status" value="1"/>
</dbReference>
<evidence type="ECO:0000256" key="8">
    <source>
        <dbReference type="ARBA" id="ARBA00022801"/>
    </source>
</evidence>
<dbReference type="GO" id="GO:0103117">
    <property type="term" value="F:UDP-3-O-acyl-N-acetylglucosamine deacetylase activity"/>
    <property type="evidence" value="ECO:0007669"/>
    <property type="project" value="UniProtKB-UniRule"/>
</dbReference>
<evidence type="ECO:0000313" key="13">
    <source>
        <dbReference type="EMBL" id="TAA74338.1"/>
    </source>
</evidence>
<evidence type="ECO:0000256" key="9">
    <source>
        <dbReference type="ARBA" id="ARBA00022833"/>
    </source>
</evidence>
<dbReference type="InterPro" id="IPR011334">
    <property type="entry name" value="UDP-acyl_GlcNac_deAcase_C"/>
</dbReference>
<dbReference type="NCBIfam" id="TIGR00325">
    <property type="entry name" value="lpxC"/>
    <property type="match status" value="1"/>
</dbReference>
<dbReference type="PANTHER" id="PTHR33694">
    <property type="entry name" value="UDP-3-O-ACYL-N-ACETYLGLUCOSAMINE DEACETYLASE 1, MITOCHONDRIAL-RELATED"/>
    <property type="match status" value="1"/>
</dbReference>
<evidence type="ECO:0000256" key="5">
    <source>
        <dbReference type="ARBA" id="ARBA00022516"/>
    </source>
</evidence>
<evidence type="ECO:0000256" key="12">
    <source>
        <dbReference type="HAMAP-Rule" id="MF_00388"/>
    </source>
</evidence>
<evidence type="ECO:0000256" key="3">
    <source>
        <dbReference type="ARBA" id="ARBA00005002"/>
    </source>
</evidence>
<feature type="binding site" evidence="12">
    <location>
        <position position="254"/>
    </location>
    <ligand>
        <name>Zn(2+)</name>
        <dbReference type="ChEBI" id="CHEBI:29105"/>
    </ligand>
</feature>
<proteinExistence type="inferred from homology"/>
<keyword evidence="8 12" id="KW-0378">Hydrolase</keyword>
<dbReference type="GO" id="GO:0016020">
    <property type="term" value="C:membrane"/>
    <property type="evidence" value="ECO:0007669"/>
    <property type="project" value="GOC"/>
</dbReference>
<dbReference type="HAMAP" id="MF_00388">
    <property type="entry name" value="LpxC"/>
    <property type="match status" value="1"/>
</dbReference>
<feature type="active site" description="Proton donor" evidence="12">
    <location>
        <position position="277"/>
    </location>
</feature>
<comment type="similarity">
    <text evidence="12">Belongs to the LpxC family.</text>
</comment>
<dbReference type="SUPFAM" id="SSF54211">
    <property type="entry name" value="Ribosomal protein S5 domain 2-like"/>
    <property type="match status" value="2"/>
</dbReference>
<dbReference type="InterPro" id="IPR015870">
    <property type="entry name" value="UDP-acyl_N-AcGlcN_deAcase_N"/>
</dbReference>
<evidence type="ECO:0000256" key="7">
    <source>
        <dbReference type="ARBA" id="ARBA00022723"/>
    </source>
</evidence>
<evidence type="ECO:0000256" key="6">
    <source>
        <dbReference type="ARBA" id="ARBA00022556"/>
    </source>
</evidence>
<keyword evidence="6 12" id="KW-0441">Lipid A biosynthesis</keyword>
<evidence type="ECO:0000256" key="11">
    <source>
        <dbReference type="ARBA" id="ARBA00024535"/>
    </source>
</evidence>
<dbReference type="InterPro" id="IPR020568">
    <property type="entry name" value="Ribosomal_Su5_D2-typ_SF"/>
</dbReference>
<dbReference type="AlphaFoldDB" id="A0A521FZY7"/>
<evidence type="ECO:0000256" key="10">
    <source>
        <dbReference type="ARBA" id="ARBA00023098"/>
    </source>
</evidence>
<dbReference type="Proteomes" id="UP000316238">
    <property type="component" value="Unassembled WGS sequence"/>
</dbReference>
<evidence type="ECO:0000256" key="4">
    <source>
        <dbReference type="ARBA" id="ARBA00012745"/>
    </source>
</evidence>
<dbReference type="GO" id="GO:0009245">
    <property type="term" value="P:lipid A biosynthetic process"/>
    <property type="evidence" value="ECO:0007669"/>
    <property type="project" value="UniProtKB-UniRule"/>
</dbReference>
<comment type="cofactor">
    <cofactor evidence="1 12">
        <name>Zn(2+)</name>
        <dbReference type="ChEBI" id="CHEBI:29105"/>
    </cofactor>
</comment>
<accession>A0A521FZY7</accession>
<gene>
    <name evidence="12" type="primary">lpxC</name>
    <name evidence="13" type="ORF">CDV28_1293</name>
</gene>
<keyword evidence="14" id="KW-1185">Reference proteome</keyword>
<dbReference type="UniPathway" id="UPA00359">
    <property type="reaction ID" value="UER00478"/>
</dbReference>
<dbReference type="PANTHER" id="PTHR33694:SF1">
    <property type="entry name" value="UDP-3-O-ACYL-N-ACETYLGLUCOSAMINE DEACETYLASE 1, MITOCHONDRIAL-RELATED"/>
    <property type="match status" value="1"/>
</dbReference>
<sequence>MNRHSVKNMTINLDPHQHTLERTVSCCGIGLHSGKPVNLTIRPAEEHSGISFRRSDLGKKNAIPARMEQIVDTTLATTLGSGSERISTTEHLMAALHSAGIDNAEIELDGLEVPIMDGSADPFVQLLSSGGKKKQRALRKVIRIIKPVSCISGDKFIRIEPHNGFKITGSISFGTELINEQSYTIDLSQERFAREIAGARTFGFVEQVEELWRNGLALGCTLENVIAIHWNRRSVLNEEGLRFEDEFVRHKVLDLIGDLALLGSPILGHVIASRSGHALHHSLMKAIADSPDCWEYVEFRKPGQPHVIAPAKPRKKRLSVSLPGMLFPAAAPAPCPA</sequence>
<comment type="pathway">
    <text evidence="3 12">Glycolipid biosynthesis; lipid IV(A) biosynthesis; lipid IV(A) from (3R)-3-hydroxytetradecanoyl-[acyl-carrier-protein] and UDP-N-acetyl-alpha-D-glucosamine: step 2/6.</text>
</comment>
<dbReference type="EC" id="3.5.1.108" evidence="4 12"/>
<feature type="binding site" evidence="12">
    <location>
        <position position="250"/>
    </location>
    <ligand>
        <name>Zn(2+)</name>
        <dbReference type="ChEBI" id="CHEBI:29105"/>
    </ligand>
</feature>
<comment type="caution">
    <text evidence="13">The sequence shown here is derived from an EMBL/GenBank/DDBJ whole genome shotgun (WGS) entry which is preliminary data.</text>
</comment>
<dbReference type="InterPro" id="IPR004463">
    <property type="entry name" value="UDP-acyl_GlcNac_deAcase"/>
</dbReference>
<dbReference type="Gene3D" id="3.30.1700.10">
    <property type="entry name" value="lpxc deacetylase, domain 2"/>
    <property type="match status" value="1"/>
</dbReference>
<keyword evidence="9 12" id="KW-0862">Zinc</keyword>
<feature type="binding site" evidence="12">
    <location>
        <position position="91"/>
    </location>
    <ligand>
        <name>Zn(2+)</name>
        <dbReference type="ChEBI" id="CHEBI:29105"/>
    </ligand>
</feature>
<evidence type="ECO:0000256" key="1">
    <source>
        <dbReference type="ARBA" id="ARBA00001947"/>
    </source>
</evidence>
<name>A0A521FZY7_9BACT</name>
<keyword evidence="10 12" id="KW-0443">Lipid metabolism</keyword>
<protein>
    <recommendedName>
        <fullName evidence="4 12">UDP-3-O-acyl-N-acetylglucosamine deacetylase</fullName>
        <shortName evidence="12">UDP-3-O-acyl-GlcNAc deacetylase</shortName>
        <ecNumber evidence="4 12">3.5.1.108</ecNumber>
    </recommendedName>
    <alternativeName>
        <fullName evidence="12">UDP-3-O-[R-3-hydroxymyristoyl]-N-acetylglucosamine deacetylase</fullName>
    </alternativeName>
</protein>
<comment type="function">
    <text evidence="2 12">Catalyzes the hydrolysis of UDP-3-O-myristoyl-N-acetylglucosamine to form UDP-3-O-myristoylglucosamine and acetate, the committed step in lipid A biosynthesis.</text>
</comment>
<evidence type="ECO:0000256" key="2">
    <source>
        <dbReference type="ARBA" id="ARBA00002923"/>
    </source>
</evidence>
<reference evidence="13" key="1">
    <citation type="submission" date="2017-07" db="EMBL/GenBank/DDBJ databases">
        <title>The cable genome - Insights into the physiology and evolution of filamentous bacteria capable of sulfide oxidation via long distance electron transfer.</title>
        <authorList>
            <person name="Thorup C."/>
            <person name="Bjerg J.T."/>
            <person name="Schreiber L."/>
            <person name="Nielsen L.P."/>
            <person name="Kjeldsen K.U."/>
            <person name="Boesen T."/>
            <person name="Boggild A."/>
            <person name="Meysman F."/>
            <person name="Geelhoed J."/>
            <person name="Schramm A."/>
        </authorList>
    </citation>
    <scope>NUCLEOTIDE SEQUENCE [LARGE SCALE GENOMIC DNA]</scope>
    <source>
        <strain evidence="13">GS</strain>
    </source>
</reference>
<organism evidence="13 14">
    <name type="scientific">Candidatus Electronema aureum</name>
    <dbReference type="NCBI Taxonomy" id="2005002"/>
    <lineage>
        <taxon>Bacteria</taxon>
        <taxon>Pseudomonadati</taxon>
        <taxon>Thermodesulfobacteriota</taxon>
        <taxon>Desulfobulbia</taxon>
        <taxon>Desulfobulbales</taxon>
        <taxon>Desulfobulbaceae</taxon>
        <taxon>Candidatus Electronema</taxon>
    </lineage>
</organism>
<dbReference type="EMBL" id="NQJD01000029">
    <property type="protein sequence ID" value="TAA74338.1"/>
    <property type="molecule type" value="Genomic_DNA"/>
</dbReference>
<evidence type="ECO:0000313" key="14">
    <source>
        <dbReference type="Proteomes" id="UP000316238"/>
    </source>
</evidence>
<keyword evidence="5 12" id="KW-0444">Lipid biosynthesis</keyword>
<comment type="catalytic activity">
    <reaction evidence="11 12">
        <text>a UDP-3-O-[(3R)-3-hydroxyacyl]-N-acetyl-alpha-D-glucosamine + H2O = a UDP-3-O-[(3R)-3-hydroxyacyl]-alpha-D-glucosamine + acetate</text>
        <dbReference type="Rhea" id="RHEA:67816"/>
        <dbReference type="ChEBI" id="CHEBI:15377"/>
        <dbReference type="ChEBI" id="CHEBI:30089"/>
        <dbReference type="ChEBI" id="CHEBI:137740"/>
        <dbReference type="ChEBI" id="CHEBI:173225"/>
        <dbReference type="EC" id="3.5.1.108"/>
    </reaction>
</comment>
<dbReference type="GO" id="GO:0046872">
    <property type="term" value="F:metal ion binding"/>
    <property type="evidence" value="ECO:0007669"/>
    <property type="project" value="UniProtKB-KW"/>
</dbReference>
<keyword evidence="7 12" id="KW-0479">Metal-binding</keyword>
<dbReference type="Gene3D" id="3.30.230.20">
    <property type="entry name" value="lpxc deacetylase, domain 1"/>
    <property type="match status" value="1"/>
</dbReference>